<proteinExistence type="predicted"/>
<dbReference type="EMBL" id="CP121682">
    <property type="protein sequence ID" value="WGD40965.1"/>
    <property type="molecule type" value="Genomic_DNA"/>
</dbReference>
<dbReference type="InterPro" id="IPR017850">
    <property type="entry name" value="Alkaline_phosphatase_core_sf"/>
</dbReference>
<reference evidence="1 2" key="1">
    <citation type="submission" date="2023-03" db="EMBL/GenBank/DDBJ databases">
        <authorList>
            <person name="Mo P."/>
        </authorList>
    </citation>
    <scope>NUCLEOTIDE SEQUENCE [LARGE SCALE GENOMIC DNA]</scope>
    <source>
        <strain evidence="1 2">HUAS 5</strain>
    </source>
</reference>
<evidence type="ECO:0000313" key="1">
    <source>
        <dbReference type="EMBL" id="WGD40965.1"/>
    </source>
</evidence>
<organism evidence="1 2">
    <name type="scientific">Streptomyces cathayae</name>
    <dbReference type="NCBI Taxonomy" id="3031124"/>
    <lineage>
        <taxon>Bacteria</taxon>
        <taxon>Bacillati</taxon>
        <taxon>Actinomycetota</taxon>
        <taxon>Actinomycetes</taxon>
        <taxon>Kitasatosporales</taxon>
        <taxon>Streptomycetaceae</taxon>
        <taxon>Streptomyces</taxon>
    </lineage>
</organism>
<dbReference type="SUPFAM" id="SSF53649">
    <property type="entry name" value="Alkaline phosphatase-like"/>
    <property type="match status" value="1"/>
</dbReference>
<name>A0ABY8JYA0_9ACTN</name>
<dbReference type="Gene3D" id="3.40.720.10">
    <property type="entry name" value="Alkaline Phosphatase, subunit A"/>
    <property type="match status" value="1"/>
</dbReference>
<dbReference type="RefSeq" id="WP_279334084.1">
    <property type="nucleotide sequence ID" value="NZ_CP121682.1"/>
</dbReference>
<evidence type="ECO:0000313" key="2">
    <source>
        <dbReference type="Proteomes" id="UP001216440"/>
    </source>
</evidence>
<dbReference type="Proteomes" id="UP001216440">
    <property type="component" value="Chromosome"/>
</dbReference>
<dbReference type="InterPro" id="IPR002591">
    <property type="entry name" value="Phosphodiest/P_Trfase"/>
</dbReference>
<accession>A0ABY8JYA0</accession>
<protein>
    <submittedName>
        <fullName evidence="1">Alkaline phosphatase family protein</fullName>
    </submittedName>
</protein>
<sequence length="446" mass="49167">MTKQQRTIVIITEGAAPALLDRWCAAGLLPGYARLRAEGSHGAVSAEGTPYEPPGLLSVLTGQRAADHGYFSYWTCHDPEYAPQVLGSADRRHPLLWQQESFAGLRFASIGLFGTHPVEPMDGAVISYPMRATLHACHPRDLQRRLAKEGIRPVHDVSIFWTGQPREQLLPHLLEADRQRGKAALALLPESNVVIVNLTSIDRTSHIYWQELEHGPEHEQESAVFAAYRTNDQVIQDALALADDHTDVLAFSEIGFGPLRDYCSINDDLERAGLLAKTPDGGIDWARTTAFEAVQGTHGMNINVRGRYKHGTVRKQDYERVRAEVVTALMETLNPRTGLPFFAAVHTREEVYPGTATAGAPDLIMEPADWRYLPLGDPRWATHVHRTWQSGWHRRESFWAGLGPGFAAGHADAAVASPVDIPVTLSRLHGRATPEGWPGRALGTPA</sequence>
<keyword evidence="2" id="KW-1185">Reference proteome</keyword>
<dbReference type="Pfam" id="PF01663">
    <property type="entry name" value="Phosphodiest"/>
    <property type="match status" value="1"/>
</dbReference>
<gene>
    <name evidence="1" type="ORF">PYS65_12815</name>
</gene>